<evidence type="ECO:0000256" key="4">
    <source>
        <dbReference type="ARBA" id="ARBA00012568"/>
    </source>
</evidence>
<keyword evidence="8 11" id="KW-0645">Protease</keyword>
<dbReference type="InterPro" id="IPR005944">
    <property type="entry name" value="Pro_iminopeptidase"/>
</dbReference>
<dbReference type="Proteomes" id="UP000019460">
    <property type="component" value="Unassembled WGS sequence"/>
</dbReference>
<evidence type="ECO:0000256" key="5">
    <source>
        <dbReference type="ARBA" id="ARBA00021843"/>
    </source>
</evidence>
<evidence type="ECO:0000256" key="13">
    <source>
        <dbReference type="RuleBase" id="RU003421"/>
    </source>
</evidence>
<keyword evidence="16" id="KW-1185">Reference proteome</keyword>
<reference evidence="15 16" key="1">
    <citation type="submission" date="2012-11" db="EMBL/GenBank/DDBJ databases">
        <title>Genome assembly of Thiorhodococcus sp. AK35.</title>
        <authorList>
            <person name="Nupur N."/>
            <person name="Khatri I."/>
            <person name="Subramanian S."/>
            <person name="Pinnaka A."/>
        </authorList>
    </citation>
    <scope>NUCLEOTIDE SEQUENCE [LARGE SCALE GENOMIC DNA]</scope>
    <source>
        <strain evidence="15 16">AK35</strain>
    </source>
</reference>
<dbReference type="EC" id="3.4.11.5" evidence="4 11"/>
<evidence type="ECO:0000256" key="7">
    <source>
        <dbReference type="ARBA" id="ARBA00022490"/>
    </source>
</evidence>
<evidence type="ECO:0000256" key="1">
    <source>
        <dbReference type="ARBA" id="ARBA00001585"/>
    </source>
</evidence>
<dbReference type="InterPro" id="IPR029058">
    <property type="entry name" value="AB_hydrolase_fold"/>
</dbReference>
<feature type="active site" description="Nucleophile" evidence="12">
    <location>
        <position position="110"/>
    </location>
</feature>
<dbReference type="SUPFAM" id="SSF53474">
    <property type="entry name" value="alpha/beta-Hydrolases"/>
    <property type="match status" value="1"/>
</dbReference>
<evidence type="ECO:0000256" key="3">
    <source>
        <dbReference type="ARBA" id="ARBA00010088"/>
    </source>
</evidence>
<dbReference type="PRINTS" id="PR00111">
    <property type="entry name" value="ABHYDROLASE"/>
</dbReference>
<evidence type="ECO:0000256" key="9">
    <source>
        <dbReference type="ARBA" id="ARBA00022801"/>
    </source>
</evidence>
<dbReference type="Pfam" id="PF00561">
    <property type="entry name" value="Abhydrolase_1"/>
    <property type="match status" value="1"/>
</dbReference>
<dbReference type="eggNOG" id="COG0596">
    <property type="taxonomic scope" value="Bacteria"/>
</dbReference>
<sequence>MHALYPPIEPFRVRDLAVGGGHLLYVEECGRADGRPLLVLHGGPGSGCSPDHRRFFDPEHYRIILVDQRGSGRSVPRGGLVANRTSELVADLEQLRRTLGVDRWVLFGGSWGATLALVYAQNHPERVSALLLRSPFLARRVDLEWRFGDSGAARFFPEDWRDLSDCVGETQWERLIERYQEWVSGEDPGRSSAAARAWTNWGARLAGLASPESDESGGLDAEILARAQVETHFALQRYFLAENELLMRAGELPDCPSILVQGQRDLACPPEGAWSLHRAMPGSRLRLLPEAGHLAWEAGVVDALVDETDRLRGLPD</sequence>
<dbReference type="Gene3D" id="3.40.50.1820">
    <property type="entry name" value="alpha/beta hydrolase"/>
    <property type="match status" value="1"/>
</dbReference>
<dbReference type="PIRSF" id="PIRSF006431">
    <property type="entry name" value="Pept_S33"/>
    <property type="match status" value="1"/>
</dbReference>
<evidence type="ECO:0000256" key="11">
    <source>
        <dbReference type="PIRNR" id="PIRNR006431"/>
    </source>
</evidence>
<dbReference type="NCBIfam" id="TIGR01249">
    <property type="entry name" value="pro_imino_pep_1"/>
    <property type="match status" value="1"/>
</dbReference>
<gene>
    <name evidence="15" type="ORF">D779_3693</name>
</gene>
<accession>W9VSX9</accession>
<dbReference type="AlphaFoldDB" id="W9VSX9"/>
<keyword evidence="9 11" id="KW-0378">Hydrolase</keyword>
<dbReference type="EMBL" id="AONC01000068">
    <property type="protein sequence ID" value="EXJ13475.1"/>
    <property type="molecule type" value="Genomic_DNA"/>
</dbReference>
<dbReference type="OrthoDB" id="9796770at2"/>
<dbReference type="STRING" id="1249627.D779_3693"/>
<feature type="domain" description="AB hydrolase-1" evidence="14">
    <location>
        <begin position="36"/>
        <end position="295"/>
    </location>
</feature>
<dbReference type="InterPro" id="IPR000073">
    <property type="entry name" value="AB_hydrolase_1"/>
</dbReference>
<name>W9VSX9_9GAMM</name>
<comment type="catalytic activity">
    <reaction evidence="1 11 13">
        <text>Release of N-terminal proline from a peptide.</text>
        <dbReference type="EC" id="3.4.11.5"/>
    </reaction>
</comment>
<dbReference type="PRINTS" id="PR00793">
    <property type="entry name" value="PROAMNOPTASE"/>
</dbReference>
<evidence type="ECO:0000256" key="10">
    <source>
        <dbReference type="ARBA" id="ARBA00029605"/>
    </source>
</evidence>
<organism evidence="15 16">
    <name type="scientific">Imhoffiella purpurea</name>
    <dbReference type="NCBI Taxonomy" id="1249627"/>
    <lineage>
        <taxon>Bacteria</taxon>
        <taxon>Pseudomonadati</taxon>
        <taxon>Pseudomonadota</taxon>
        <taxon>Gammaproteobacteria</taxon>
        <taxon>Chromatiales</taxon>
        <taxon>Chromatiaceae</taxon>
        <taxon>Imhoffiella</taxon>
    </lineage>
</organism>
<evidence type="ECO:0000313" key="16">
    <source>
        <dbReference type="Proteomes" id="UP000019460"/>
    </source>
</evidence>
<comment type="caution">
    <text evidence="15">The sequence shown here is derived from an EMBL/GenBank/DDBJ whole genome shotgun (WGS) entry which is preliminary data.</text>
</comment>
<keyword evidence="6 11" id="KW-0031">Aminopeptidase</keyword>
<evidence type="ECO:0000256" key="2">
    <source>
        <dbReference type="ARBA" id="ARBA00004496"/>
    </source>
</evidence>
<protein>
    <recommendedName>
        <fullName evidence="5 11">Proline iminopeptidase</fullName>
        <shortName evidence="11">PIP</shortName>
        <ecNumber evidence="4 11">3.4.11.5</ecNumber>
    </recommendedName>
    <alternativeName>
        <fullName evidence="10 11">Prolyl aminopeptidase</fullName>
    </alternativeName>
</protein>
<comment type="subcellular location">
    <subcellularLocation>
        <location evidence="2 11">Cytoplasm</location>
    </subcellularLocation>
</comment>
<dbReference type="PANTHER" id="PTHR43722:SF1">
    <property type="entry name" value="PROLINE IMINOPEPTIDASE"/>
    <property type="match status" value="1"/>
</dbReference>
<dbReference type="GO" id="GO:0005737">
    <property type="term" value="C:cytoplasm"/>
    <property type="evidence" value="ECO:0007669"/>
    <property type="project" value="UniProtKB-SubCell"/>
</dbReference>
<evidence type="ECO:0000256" key="12">
    <source>
        <dbReference type="PIRSR" id="PIRSR006431-1"/>
    </source>
</evidence>
<dbReference type="GO" id="GO:0006508">
    <property type="term" value="P:proteolysis"/>
    <property type="evidence" value="ECO:0007669"/>
    <property type="project" value="UniProtKB-KW"/>
</dbReference>
<evidence type="ECO:0000259" key="14">
    <source>
        <dbReference type="Pfam" id="PF00561"/>
    </source>
</evidence>
<dbReference type="InterPro" id="IPR002410">
    <property type="entry name" value="Peptidase_S33"/>
</dbReference>
<feature type="active site" description="Proton donor" evidence="12">
    <location>
        <position position="293"/>
    </location>
</feature>
<dbReference type="GO" id="GO:0004177">
    <property type="term" value="F:aminopeptidase activity"/>
    <property type="evidence" value="ECO:0007669"/>
    <property type="project" value="UniProtKB-UniRule"/>
</dbReference>
<dbReference type="PATRIC" id="fig|1249627.3.peg.3771"/>
<evidence type="ECO:0000256" key="8">
    <source>
        <dbReference type="ARBA" id="ARBA00022670"/>
    </source>
</evidence>
<keyword evidence="7 11" id="KW-0963">Cytoplasm</keyword>
<dbReference type="PANTHER" id="PTHR43722">
    <property type="entry name" value="PROLINE IMINOPEPTIDASE"/>
    <property type="match status" value="1"/>
</dbReference>
<evidence type="ECO:0000313" key="15">
    <source>
        <dbReference type="EMBL" id="EXJ13475.1"/>
    </source>
</evidence>
<feature type="active site" evidence="12">
    <location>
        <position position="265"/>
    </location>
</feature>
<proteinExistence type="inferred from homology"/>
<comment type="similarity">
    <text evidence="3 11 13">Belongs to the peptidase S33 family.</text>
</comment>
<evidence type="ECO:0000256" key="6">
    <source>
        <dbReference type="ARBA" id="ARBA00022438"/>
    </source>
</evidence>
<dbReference type="RefSeq" id="WP_043757021.1">
    <property type="nucleotide sequence ID" value="NZ_AONC01000068.1"/>
</dbReference>